<name>A0A8A3PIJ5_9HELO</name>
<dbReference type="AlphaFoldDB" id="A0A8A3PIJ5"/>
<feature type="region of interest" description="Disordered" evidence="2">
    <location>
        <begin position="415"/>
        <end position="441"/>
    </location>
</feature>
<feature type="compositionally biased region" description="Low complexity" evidence="2">
    <location>
        <begin position="415"/>
        <end position="424"/>
    </location>
</feature>
<feature type="compositionally biased region" description="Low complexity" evidence="2">
    <location>
        <begin position="28"/>
        <end position="41"/>
    </location>
</feature>
<evidence type="ECO:0000256" key="1">
    <source>
        <dbReference type="SAM" id="Coils"/>
    </source>
</evidence>
<dbReference type="EMBL" id="CP063409">
    <property type="protein sequence ID" value="QSZ34855.1"/>
    <property type="molecule type" value="Genomic_DNA"/>
</dbReference>
<evidence type="ECO:0000256" key="3">
    <source>
        <dbReference type="SAM" id="Phobius"/>
    </source>
</evidence>
<feature type="compositionally biased region" description="Polar residues" evidence="2">
    <location>
        <begin position="46"/>
        <end position="58"/>
    </location>
</feature>
<feature type="compositionally biased region" description="Gly residues" evidence="2">
    <location>
        <begin position="231"/>
        <end position="250"/>
    </location>
</feature>
<organism evidence="4 5">
    <name type="scientific">Monilinia vaccinii-corymbosi</name>
    <dbReference type="NCBI Taxonomy" id="61207"/>
    <lineage>
        <taxon>Eukaryota</taxon>
        <taxon>Fungi</taxon>
        <taxon>Dikarya</taxon>
        <taxon>Ascomycota</taxon>
        <taxon>Pezizomycotina</taxon>
        <taxon>Leotiomycetes</taxon>
        <taxon>Helotiales</taxon>
        <taxon>Sclerotiniaceae</taxon>
        <taxon>Monilinia</taxon>
    </lineage>
</organism>
<feature type="region of interest" description="Disordered" evidence="2">
    <location>
        <begin position="28"/>
        <end position="69"/>
    </location>
</feature>
<reference evidence="4" key="1">
    <citation type="submission" date="2020-10" db="EMBL/GenBank/DDBJ databases">
        <title>Genome Sequence of Monilinia vaccinii-corymbosi Sheds Light on Mummy Berry Disease Infection of Blueberry and Mating Type.</title>
        <authorList>
            <person name="Yow A.G."/>
            <person name="Zhang Y."/>
            <person name="Bansal K."/>
            <person name="Eacker S.M."/>
            <person name="Sullivan S."/>
            <person name="Liachko I."/>
            <person name="Cubeta M.A."/>
            <person name="Rollins J.A."/>
            <person name="Ashrafi H."/>
        </authorList>
    </citation>
    <scope>NUCLEOTIDE SEQUENCE</scope>
    <source>
        <strain evidence="4">RL-1</strain>
    </source>
</reference>
<feature type="region of interest" description="Disordered" evidence="2">
    <location>
        <begin position="483"/>
        <end position="532"/>
    </location>
</feature>
<feature type="region of interest" description="Disordered" evidence="2">
    <location>
        <begin position="375"/>
        <end position="397"/>
    </location>
</feature>
<feature type="coiled-coil region" evidence="1">
    <location>
        <begin position="325"/>
        <end position="352"/>
    </location>
</feature>
<gene>
    <name evidence="4" type="ORF">DSL72_007714</name>
</gene>
<accession>A0A8A3PIJ5</accession>
<keyword evidence="3" id="KW-0472">Membrane</keyword>
<protein>
    <submittedName>
        <fullName evidence="4">Uncharacterized protein</fullName>
    </submittedName>
</protein>
<keyword evidence="1" id="KW-0175">Coiled coil</keyword>
<dbReference type="OrthoDB" id="3562607at2759"/>
<keyword evidence="3" id="KW-1133">Transmembrane helix</keyword>
<sequence>MHLNQSPFLVFAAGTGLCNGSLLRHTSRPSSSSSASGTPTAFEPFISSSTLSPDSQPEVTPPPSITESGQIAGIIPAPAECNGFLRSASRAISSDLASTQLMYLSASSAIYDVRSSASSALASCRAERTNDAQGAALAMGAGAGAGAGTMESSAERAAVQQLSNATVLPVTLAVVLIVVTSFASSILSVLVYRCFSRRKVREREVETEKEEGDQQRSDEKMKGQNARVSGYYGGWGGGGGGGEGGGGGGVARDETERKVQSFRKPDAQIPAFTYPPIINPGFDRASAPPRDRYTSRYAMPLAGPAREIAIDQDYDDETPYVSLDIIDIEREIADMDHQLRMAEAELARREREGSISTRWSDDGLSRSSKSISVLFNPRDGNAASGMGGPRRPSGARSIVSRGLGIGERLRSMVLSSSRLSASQSQNGKRRDSSRGVGDRELEEGEEIIFTLDERALERVSPRPRQTHAYKNSDASIIMLSPSVYDGGGGGWNGKKEGEKGKGMGRGGDGEGEKEEENGGEIKKEKEKEKEKERNFPFTIYYGEAF</sequence>
<evidence type="ECO:0000313" key="4">
    <source>
        <dbReference type="EMBL" id="QSZ34855.1"/>
    </source>
</evidence>
<proteinExistence type="predicted"/>
<feature type="compositionally biased region" description="Acidic residues" evidence="2">
    <location>
        <begin position="509"/>
        <end position="518"/>
    </location>
</feature>
<keyword evidence="5" id="KW-1185">Reference proteome</keyword>
<evidence type="ECO:0000256" key="2">
    <source>
        <dbReference type="SAM" id="MobiDB-lite"/>
    </source>
</evidence>
<feature type="compositionally biased region" description="Basic and acidic residues" evidence="2">
    <location>
        <begin position="519"/>
        <end position="532"/>
    </location>
</feature>
<feature type="region of interest" description="Disordered" evidence="2">
    <location>
        <begin position="202"/>
        <end position="258"/>
    </location>
</feature>
<evidence type="ECO:0000313" key="5">
    <source>
        <dbReference type="Proteomes" id="UP000672032"/>
    </source>
</evidence>
<feature type="transmembrane region" description="Helical" evidence="3">
    <location>
        <begin position="170"/>
        <end position="192"/>
    </location>
</feature>
<dbReference type="Proteomes" id="UP000672032">
    <property type="component" value="Chromosome 5"/>
</dbReference>
<keyword evidence="3" id="KW-0812">Transmembrane</keyword>
<feature type="compositionally biased region" description="Basic and acidic residues" evidence="2">
    <location>
        <begin position="202"/>
        <end position="222"/>
    </location>
</feature>
<feature type="compositionally biased region" description="Basic and acidic residues" evidence="2">
    <location>
        <begin position="428"/>
        <end position="439"/>
    </location>
</feature>